<keyword evidence="2" id="KW-1185">Reference proteome</keyword>
<comment type="caution">
    <text evidence="1">The sequence shown here is derived from an EMBL/GenBank/DDBJ whole genome shotgun (WGS) entry which is preliminary data.</text>
</comment>
<gene>
    <name evidence="1" type="ORF">PIB30_017081</name>
</gene>
<dbReference type="EMBL" id="JASCZI010090670">
    <property type="protein sequence ID" value="MED6144584.1"/>
    <property type="molecule type" value="Genomic_DNA"/>
</dbReference>
<dbReference type="Proteomes" id="UP001341840">
    <property type="component" value="Unassembled WGS sequence"/>
</dbReference>
<reference evidence="1 2" key="1">
    <citation type="journal article" date="2023" name="Plants (Basel)">
        <title>Bridging the Gap: Combining Genomics and Transcriptomics Approaches to Understand Stylosanthes scabra, an Orphan Legume from the Brazilian Caatinga.</title>
        <authorList>
            <person name="Ferreira-Neto J.R.C."/>
            <person name="da Silva M.D."/>
            <person name="Binneck E."/>
            <person name="de Melo N.F."/>
            <person name="da Silva R.H."/>
            <person name="de Melo A.L.T.M."/>
            <person name="Pandolfi V."/>
            <person name="Bustamante F.O."/>
            <person name="Brasileiro-Vidal A.C."/>
            <person name="Benko-Iseppon A.M."/>
        </authorList>
    </citation>
    <scope>NUCLEOTIDE SEQUENCE [LARGE SCALE GENOMIC DNA]</scope>
    <source>
        <tissue evidence="1">Leaves</tissue>
    </source>
</reference>
<accession>A0ABU6T7S9</accession>
<proteinExistence type="predicted"/>
<name>A0ABU6T7S9_9FABA</name>
<evidence type="ECO:0000313" key="1">
    <source>
        <dbReference type="EMBL" id="MED6144584.1"/>
    </source>
</evidence>
<evidence type="ECO:0000313" key="2">
    <source>
        <dbReference type="Proteomes" id="UP001341840"/>
    </source>
</evidence>
<sequence length="117" mass="13026">MQGLGGSRNCSPERGRKNYMFFYEPSNQIELHISLNTYHIFISSHHVSSCIVSLSRAGLQVVGYGAHTFSPPSSSLVAICLSFHDRLCLLLCNCSLKILIPLKPFVAYVTYESICCH</sequence>
<organism evidence="1 2">
    <name type="scientific">Stylosanthes scabra</name>
    <dbReference type="NCBI Taxonomy" id="79078"/>
    <lineage>
        <taxon>Eukaryota</taxon>
        <taxon>Viridiplantae</taxon>
        <taxon>Streptophyta</taxon>
        <taxon>Embryophyta</taxon>
        <taxon>Tracheophyta</taxon>
        <taxon>Spermatophyta</taxon>
        <taxon>Magnoliopsida</taxon>
        <taxon>eudicotyledons</taxon>
        <taxon>Gunneridae</taxon>
        <taxon>Pentapetalae</taxon>
        <taxon>rosids</taxon>
        <taxon>fabids</taxon>
        <taxon>Fabales</taxon>
        <taxon>Fabaceae</taxon>
        <taxon>Papilionoideae</taxon>
        <taxon>50 kb inversion clade</taxon>
        <taxon>dalbergioids sensu lato</taxon>
        <taxon>Dalbergieae</taxon>
        <taxon>Pterocarpus clade</taxon>
        <taxon>Stylosanthes</taxon>
    </lineage>
</organism>
<protein>
    <submittedName>
        <fullName evidence="1">Uncharacterized protein</fullName>
    </submittedName>
</protein>